<keyword evidence="6" id="KW-0687">Ribonucleoprotein</keyword>
<name>A0ABP1NW10_XYLVO</name>
<reference evidence="7 8" key="1">
    <citation type="submission" date="2024-08" db="EMBL/GenBank/DDBJ databases">
        <authorList>
            <person name="Will J Nash"/>
            <person name="Angela Man"/>
            <person name="Seanna McTaggart"/>
            <person name="Kendall Baker"/>
            <person name="Tom Barker"/>
            <person name="Leah Catchpole"/>
            <person name="Alex Durrant"/>
            <person name="Karim Gharbi"/>
            <person name="Naomi Irish"/>
            <person name="Gemy Kaithakottil"/>
            <person name="Debby Ku"/>
            <person name="Aaliyah Providence"/>
            <person name="Felix Shaw"/>
            <person name="David Swarbreck"/>
            <person name="Chris Watkins"/>
            <person name="Ann M. McCartney"/>
            <person name="Giulio Formenti"/>
            <person name="Alice Mouton"/>
            <person name="Noel Vella"/>
            <person name="Bjorn M von Reumont"/>
            <person name="Adriana Vella"/>
            <person name="Wilfried Haerty"/>
        </authorList>
    </citation>
    <scope>NUCLEOTIDE SEQUENCE [LARGE SCALE GENOMIC DNA]</scope>
</reference>
<dbReference type="EMBL" id="CAXAJV020001293">
    <property type="protein sequence ID" value="CAL7943440.1"/>
    <property type="molecule type" value="Genomic_DNA"/>
</dbReference>
<keyword evidence="4" id="KW-0689">Ribosomal protein</keyword>
<evidence type="ECO:0000256" key="4">
    <source>
        <dbReference type="ARBA" id="ARBA00022980"/>
    </source>
</evidence>
<protein>
    <recommendedName>
        <fullName evidence="9">39S ribosomal protein L41, mitochondrial</fullName>
    </recommendedName>
</protein>
<evidence type="ECO:0000256" key="1">
    <source>
        <dbReference type="ARBA" id="ARBA00004173"/>
    </source>
</evidence>
<evidence type="ECO:0000256" key="3">
    <source>
        <dbReference type="ARBA" id="ARBA00022946"/>
    </source>
</evidence>
<comment type="caution">
    <text evidence="7">The sequence shown here is derived from an EMBL/GenBank/DDBJ whole genome shotgun (WGS) entry which is preliminary data.</text>
</comment>
<evidence type="ECO:0008006" key="9">
    <source>
        <dbReference type="Google" id="ProtNLM"/>
    </source>
</evidence>
<comment type="similarity">
    <text evidence="2">Belongs to the mitochondrion-specific ribosomal protein mL41 family.</text>
</comment>
<proteinExistence type="inferred from homology"/>
<accession>A0ABP1NW10</accession>
<dbReference type="InterPro" id="IPR019189">
    <property type="entry name" value="Ribosomal_mL41"/>
</dbReference>
<comment type="subcellular location">
    <subcellularLocation>
        <location evidence="1">Mitochondrion</location>
    </subcellularLocation>
</comment>
<keyword evidence="8" id="KW-1185">Reference proteome</keyword>
<dbReference type="PANTHER" id="PTHR21338">
    <property type="entry name" value="MITOCHONDRIAL RIBOSOMAL PROTEIN L41"/>
    <property type="match status" value="1"/>
</dbReference>
<evidence type="ECO:0000256" key="5">
    <source>
        <dbReference type="ARBA" id="ARBA00023128"/>
    </source>
</evidence>
<keyword evidence="3" id="KW-0809">Transit peptide</keyword>
<evidence type="ECO:0000256" key="2">
    <source>
        <dbReference type="ARBA" id="ARBA00010152"/>
    </source>
</evidence>
<gene>
    <name evidence="7" type="ORF">XYLVIOL_LOCUS6097</name>
</gene>
<evidence type="ECO:0000256" key="6">
    <source>
        <dbReference type="ARBA" id="ARBA00023274"/>
    </source>
</evidence>
<dbReference type="Pfam" id="PF09809">
    <property type="entry name" value="MRP-L27"/>
    <property type="match status" value="1"/>
</dbReference>
<dbReference type="Proteomes" id="UP001642520">
    <property type="component" value="Unassembled WGS sequence"/>
</dbReference>
<organism evidence="7 8">
    <name type="scientific">Xylocopa violacea</name>
    <name type="common">Violet carpenter bee</name>
    <name type="synonym">Apis violacea</name>
    <dbReference type="NCBI Taxonomy" id="135666"/>
    <lineage>
        <taxon>Eukaryota</taxon>
        <taxon>Metazoa</taxon>
        <taxon>Ecdysozoa</taxon>
        <taxon>Arthropoda</taxon>
        <taxon>Hexapoda</taxon>
        <taxon>Insecta</taxon>
        <taxon>Pterygota</taxon>
        <taxon>Neoptera</taxon>
        <taxon>Endopterygota</taxon>
        <taxon>Hymenoptera</taxon>
        <taxon>Apocrita</taxon>
        <taxon>Aculeata</taxon>
        <taxon>Apoidea</taxon>
        <taxon>Anthophila</taxon>
        <taxon>Apidae</taxon>
        <taxon>Xylocopa</taxon>
        <taxon>Xylocopa</taxon>
    </lineage>
</organism>
<dbReference type="PANTHER" id="PTHR21338:SF0">
    <property type="entry name" value="LARGE RIBOSOMAL SUBUNIT PROTEIN ML41"/>
    <property type="match status" value="1"/>
</dbReference>
<evidence type="ECO:0000313" key="8">
    <source>
        <dbReference type="Proteomes" id="UP001642520"/>
    </source>
</evidence>
<evidence type="ECO:0000313" key="7">
    <source>
        <dbReference type="EMBL" id="CAL7943440.1"/>
    </source>
</evidence>
<sequence>MASTCMVISRQISTSSICRGKRNFRKTQLYNKRGSRAFKLEQSTNPNCDIPIDTRGVRPTGKWVNNYFVKIPEMMPELIVPDLKDFKLKPYVSYRVTDVKKPEFTAKHLFNLVYADKIIEDFKKGELGPNGEPLNPSDYETMTAKEAKAKADKTGTDIFEVTEDEL</sequence>
<keyword evidence="5" id="KW-0496">Mitochondrion</keyword>